<name>R7Q8A1_CHOCR</name>
<dbReference type="AlphaFoldDB" id="R7Q8A1"/>
<keyword evidence="3" id="KW-1185">Reference proteome</keyword>
<gene>
    <name evidence="2" type="ORF">CHC_T00003686001</name>
</gene>
<dbReference type="RefSeq" id="XP_005714591.1">
    <property type="nucleotide sequence ID" value="XM_005714534.1"/>
</dbReference>
<feature type="region of interest" description="Disordered" evidence="1">
    <location>
        <begin position="1"/>
        <end position="34"/>
    </location>
</feature>
<protein>
    <submittedName>
        <fullName evidence="2">Uncharacterized protein</fullName>
    </submittedName>
</protein>
<dbReference type="GeneID" id="17322300"/>
<evidence type="ECO:0000313" key="3">
    <source>
        <dbReference type="Proteomes" id="UP000012073"/>
    </source>
</evidence>
<dbReference type="EMBL" id="HG001706">
    <property type="protein sequence ID" value="CDF34772.1"/>
    <property type="molecule type" value="Genomic_DNA"/>
</dbReference>
<reference evidence="3" key="1">
    <citation type="journal article" date="2013" name="Proc. Natl. Acad. Sci. U.S.A.">
        <title>Genome structure and metabolic features in the red seaweed Chondrus crispus shed light on evolution of the Archaeplastida.</title>
        <authorList>
            <person name="Collen J."/>
            <person name="Porcel B."/>
            <person name="Carre W."/>
            <person name="Ball S.G."/>
            <person name="Chaparro C."/>
            <person name="Tonon T."/>
            <person name="Barbeyron T."/>
            <person name="Michel G."/>
            <person name="Noel B."/>
            <person name="Valentin K."/>
            <person name="Elias M."/>
            <person name="Artiguenave F."/>
            <person name="Arun A."/>
            <person name="Aury J.M."/>
            <person name="Barbosa-Neto J.F."/>
            <person name="Bothwell J.H."/>
            <person name="Bouget F.Y."/>
            <person name="Brillet L."/>
            <person name="Cabello-Hurtado F."/>
            <person name="Capella-Gutierrez S."/>
            <person name="Charrier B."/>
            <person name="Cladiere L."/>
            <person name="Cock J.M."/>
            <person name="Coelho S.M."/>
            <person name="Colleoni C."/>
            <person name="Czjzek M."/>
            <person name="Da Silva C."/>
            <person name="Delage L."/>
            <person name="Denoeud F."/>
            <person name="Deschamps P."/>
            <person name="Dittami S.M."/>
            <person name="Gabaldon T."/>
            <person name="Gachon C.M."/>
            <person name="Groisillier A."/>
            <person name="Herve C."/>
            <person name="Jabbari K."/>
            <person name="Katinka M."/>
            <person name="Kloareg B."/>
            <person name="Kowalczyk N."/>
            <person name="Labadie K."/>
            <person name="Leblanc C."/>
            <person name="Lopez P.J."/>
            <person name="McLachlan D.H."/>
            <person name="Meslet-Cladiere L."/>
            <person name="Moustafa A."/>
            <person name="Nehr Z."/>
            <person name="Nyvall Collen P."/>
            <person name="Panaud O."/>
            <person name="Partensky F."/>
            <person name="Poulain J."/>
            <person name="Rensing S.A."/>
            <person name="Rousvoal S."/>
            <person name="Samson G."/>
            <person name="Symeonidi A."/>
            <person name="Weissenbach J."/>
            <person name="Zambounis A."/>
            <person name="Wincker P."/>
            <person name="Boyen C."/>
        </authorList>
    </citation>
    <scope>NUCLEOTIDE SEQUENCE [LARGE SCALE GENOMIC DNA]</scope>
    <source>
        <strain evidence="3">cv. Stackhouse</strain>
    </source>
</reference>
<proteinExistence type="predicted"/>
<organism evidence="2 3">
    <name type="scientific">Chondrus crispus</name>
    <name type="common">Carrageen Irish moss</name>
    <name type="synonym">Polymorpha crispa</name>
    <dbReference type="NCBI Taxonomy" id="2769"/>
    <lineage>
        <taxon>Eukaryota</taxon>
        <taxon>Rhodophyta</taxon>
        <taxon>Florideophyceae</taxon>
        <taxon>Rhodymeniophycidae</taxon>
        <taxon>Gigartinales</taxon>
        <taxon>Gigartinaceae</taxon>
        <taxon>Chondrus</taxon>
    </lineage>
</organism>
<evidence type="ECO:0000313" key="2">
    <source>
        <dbReference type="EMBL" id="CDF34772.1"/>
    </source>
</evidence>
<dbReference type="Gramene" id="CDF34772">
    <property type="protein sequence ID" value="CDF34772"/>
    <property type="gene ID" value="CHC_T00003686001"/>
</dbReference>
<accession>R7Q8A1</accession>
<evidence type="ECO:0000256" key="1">
    <source>
        <dbReference type="SAM" id="MobiDB-lite"/>
    </source>
</evidence>
<dbReference type="Proteomes" id="UP000012073">
    <property type="component" value="Unassembled WGS sequence"/>
</dbReference>
<sequence>MGDPVPPGVRPQHAPMPSHAPEHLSSPSLGLLRS</sequence>
<dbReference type="KEGG" id="ccp:CHC_T00003686001"/>